<dbReference type="RefSeq" id="WP_075058594.1">
    <property type="nucleotide sequence ID" value="NZ_CP012357.1"/>
</dbReference>
<dbReference type="Proteomes" id="UP000067476">
    <property type="component" value="Chromosome"/>
</dbReference>
<reference evidence="1 2" key="1">
    <citation type="journal article" date="2015" name="Genome Announc.">
        <title>Complete Genome Sequence of Spiroplasma litorale TN-1T (DSM 21781), a Bacterium Isolated from a Green-Eyed Horsefly (Tabanus nigrovittatus).</title>
        <authorList>
            <person name="Lo W.S."/>
            <person name="Lai Y.C."/>
            <person name="Lien Y.W."/>
            <person name="Wang T.H."/>
            <person name="Kuo C.H."/>
        </authorList>
    </citation>
    <scope>NUCLEOTIDE SEQUENCE [LARGE SCALE GENOMIC DNA]</scope>
    <source>
        <strain evidence="1 2">TN-1</strain>
    </source>
</reference>
<dbReference type="EMBL" id="CP012357">
    <property type="protein sequence ID" value="AKX34507.1"/>
    <property type="molecule type" value="Genomic_DNA"/>
</dbReference>
<dbReference type="KEGG" id="sll:SLITO_v1c08930"/>
<keyword evidence="2" id="KW-1185">Reference proteome</keyword>
<evidence type="ECO:0000313" key="2">
    <source>
        <dbReference type="Proteomes" id="UP000067476"/>
    </source>
</evidence>
<dbReference type="PATRIC" id="fig|216942.3.peg.909"/>
<name>A0A0K1W335_9MOLU</name>
<dbReference type="AlphaFoldDB" id="A0A0K1W335"/>
<gene>
    <name evidence="1" type="ORF">SLITO_v1c08930</name>
</gene>
<accession>A0A0K1W335</accession>
<protein>
    <submittedName>
        <fullName evidence="1">Uncharacterized protein</fullName>
    </submittedName>
</protein>
<dbReference type="STRING" id="216942.SLITO_v1c08930"/>
<evidence type="ECO:0000313" key="1">
    <source>
        <dbReference type="EMBL" id="AKX34507.1"/>
    </source>
</evidence>
<sequence>MIKNFDIDTNWIFTFCKTCWDFKKFIFESNINFDESEPTNGKCFSCKNIQRINFSEVKDYYLNLNNKNN</sequence>
<organism evidence="1 2">
    <name type="scientific">Spiroplasma litorale</name>
    <dbReference type="NCBI Taxonomy" id="216942"/>
    <lineage>
        <taxon>Bacteria</taxon>
        <taxon>Bacillati</taxon>
        <taxon>Mycoplasmatota</taxon>
        <taxon>Mollicutes</taxon>
        <taxon>Entomoplasmatales</taxon>
        <taxon>Spiroplasmataceae</taxon>
        <taxon>Spiroplasma</taxon>
    </lineage>
</organism>
<proteinExistence type="predicted"/>
<dbReference type="OrthoDB" id="389707at2"/>